<feature type="region of interest" description="Disordered" evidence="1">
    <location>
        <begin position="26"/>
        <end position="82"/>
    </location>
</feature>
<dbReference type="EMBL" id="GL737055">
    <property type="protein sequence ID" value="EFX60140.1"/>
    <property type="molecule type" value="Genomic_DNA"/>
</dbReference>
<feature type="non-terminal residue" evidence="2">
    <location>
        <position position="1"/>
    </location>
</feature>
<gene>
    <name evidence="2" type="ORF">DAPPUDRAFT_279192</name>
</gene>
<reference evidence="2 3" key="1">
    <citation type="journal article" date="2011" name="Science">
        <title>The ecoresponsive genome of Daphnia pulex.</title>
        <authorList>
            <person name="Colbourne J.K."/>
            <person name="Pfrender M.E."/>
            <person name="Gilbert D."/>
            <person name="Thomas W.K."/>
            <person name="Tucker A."/>
            <person name="Oakley T.H."/>
            <person name="Tokishita S."/>
            <person name="Aerts A."/>
            <person name="Arnold G.J."/>
            <person name="Basu M.K."/>
            <person name="Bauer D.J."/>
            <person name="Caceres C.E."/>
            <person name="Carmel L."/>
            <person name="Casola C."/>
            <person name="Choi J.H."/>
            <person name="Detter J.C."/>
            <person name="Dong Q."/>
            <person name="Dusheyko S."/>
            <person name="Eads B.D."/>
            <person name="Frohlich T."/>
            <person name="Geiler-Samerotte K.A."/>
            <person name="Gerlach D."/>
            <person name="Hatcher P."/>
            <person name="Jogdeo S."/>
            <person name="Krijgsveld J."/>
            <person name="Kriventseva E.V."/>
            <person name="Kultz D."/>
            <person name="Laforsch C."/>
            <person name="Lindquist E."/>
            <person name="Lopez J."/>
            <person name="Manak J.R."/>
            <person name="Muller J."/>
            <person name="Pangilinan J."/>
            <person name="Patwardhan R.P."/>
            <person name="Pitluck S."/>
            <person name="Pritham E.J."/>
            <person name="Rechtsteiner A."/>
            <person name="Rho M."/>
            <person name="Rogozin I.B."/>
            <person name="Sakarya O."/>
            <person name="Salamov A."/>
            <person name="Schaack S."/>
            <person name="Shapiro H."/>
            <person name="Shiga Y."/>
            <person name="Skalitzky C."/>
            <person name="Smith Z."/>
            <person name="Souvorov A."/>
            <person name="Sung W."/>
            <person name="Tang Z."/>
            <person name="Tsuchiya D."/>
            <person name="Tu H."/>
            <person name="Vos H."/>
            <person name="Wang M."/>
            <person name="Wolf Y.I."/>
            <person name="Yamagata H."/>
            <person name="Yamada T."/>
            <person name="Ye Y."/>
            <person name="Shaw J.R."/>
            <person name="Andrews J."/>
            <person name="Crease T.J."/>
            <person name="Tang H."/>
            <person name="Lucas S.M."/>
            <person name="Robertson H.M."/>
            <person name="Bork P."/>
            <person name="Koonin E.V."/>
            <person name="Zdobnov E.M."/>
            <person name="Grigoriev I.V."/>
            <person name="Lynch M."/>
            <person name="Boore J.L."/>
        </authorList>
    </citation>
    <scope>NUCLEOTIDE SEQUENCE [LARGE SCALE GENOMIC DNA]</scope>
</reference>
<dbReference type="AlphaFoldDB" id="E9I790"/>
<protein>
    <submittedName>
        <fullName evidence="2">Uncharacterized protein</fullName>
    </submittedName>
</protein>
<feature type="compositionally biased region" description="Basic and acidic residues" evidence="1">
    <location>
        <begin position="42"/>
        <end position="55"/>
    </location>
</feature>
<accession>E9I790</accession>
<keyword evidence="3" id="KW-1185">Reference proteome</keyword>
<sequence length="82" mass="9591">MVNESGHESSSKDEHILKRMFVVFPESCNGRAPKRNGRPTGRRSEQQRRCATDCRKWKKKKTKKKKKKGKTCDTQAHFKLET</sequence>
<dbReference type="InParanoid" id="E9I790"/>
<organism evidence="2 3">
    <name type="scientific">Daphnia pulex</name>
    <name type="common">Water flea</name>
    <dbReference type="NCBI Taxonomy" id="6669"/>
    <lineage>
        <taxon>Eukaryota</taxon>
        <taxon>Metazoa</taxon>
        <taxon>Ecdysozoa</taxon>
        <taxon>Arthropoda</taxon>
        <taxon>Crustacea</taxon>
        <taxon>Branchiopoda</taxon>
        <taxon>Diplostraca</taxon>
        <taxon>Cladocera</taxon>
        <taxon>Anomopoda</taxon>
        <taxon>Daphniidae</taxon>
        <taxon>Daphnia</taxon>
    </lineage>
</organism>
<feature type="compositionally biased region" description="Basic residues" evidence="1">
    <location>
        <begin position="32"/>
        <end position="41"/>
    </location>
</feature>
<feature type="compositionally biased region" description="Basic residues" evidence="1">
    <location>
        <begin position="56"/>
        <end position="69"/>
    </location>
</feature>
<dbReference type="Proteomes" id="UP000000305">
    <property type="component" value="Unassembled WGS sequence"/>
</dbReference>
<evidence type="ECO:0000313" key="2">
    <source>
        <dbReference type="EMBL" id="EFX60140.1"/>
    </source>
</evidence>
<name>E9I790_DAPPU</name>
<dbReference type="KEGG" id="dpx:DAPPUDRAFT_279192"/>
<evidence type="ECO:0000313" key="3">
    <source>
        <dbReference type="Proteomes" id="UP000000305"/>
    </source>
</evidence>
<dbReference type="HOGENOM" id="CLU_2564924_0_0_1"/>
<proteinExistence type="predicted"/>
<evidence type="ECO:0000256" key="1">
    <source>
        <dbReference type="SAM" id="MobiDB-lite"/>
    </source>
</evidence>